<dbReference type="PANTHER" id="PTHR32089:SF112">
    <property type="entry name" value="LYSOZYME-LIKE PROTEIN-RELATED"/>
    <property type="match status" value="1"/>
</dbReference>
<evidence type="ECO:0000256" key="5">
    <source>
        <dbReference type="ARBA" id="ARBA00023224"/>
    </source>
</evidence>
<dbReference type="GO" id="GO:0007165">
    <property type="term" value="P:signal transduction"/>
    <property type="evidence" value="ECO:0007669"/>
    <property type="project" value="UniProtKB-KW"/>
</dbReference>
<dbReference type="Gene3D" id="1.20.120.30">
    <property type="entry name" value="Aspartate receptor, ligand-binding domain"/>
    <property type="match status" value="1"/>
</dbReference>
<comment type="caution">
    <text evidence="9">The sequence shown here is derived from an EMBL/GenBank/DDBJ whole genome shotgun (WGS) entry which is preliminary data.</text>
</comment>
<dbReference type="GO" id="GO:0016020">
    <property type="term" value="C:membrane"/>
    <property type="evidence" value="ECO:0007669"/>
    <property type="project" value="UniProtKB-SubCell"/>
</dbReference>
<dbReference type="Gene3D" id="1.10.287.950">
    <property type="entry name" value="Methyl-accepting chemotaxis protein"/>
    <property type="match status" value="1"/>
</dbReference>
<name>A0A368X284_MARNT</name>
<dbReference type="EMBL" id="QPJI01000031">
    <property type="protein sequence ID" value="RCW62130.1"/>
    <property type="molecule type" value="Genomic_DNA"/>
</dbReference>
<evidence type="ECO:0000313" key="10">
    <source>
        <dbReference type="Proteomes" id="UP000253647"/>
    </source>
</evidence>
<feature type="coiled-coil region" evidence="7">
    <location>
        <begin position="120"/>
        <end position="164"/>
    </location>
</feature>
<keyword evidence="5 6" id="KW-0807">Transducer</keyword>
<dbReference type="AlphaFoldDB" id="A0A368X284"/>
<keyword evidence="2" id="KW-0812">Transmembrane</keyword>
<dbReference type="Pfam" id="PF00015">
    <property type="entry name" value="MCPsignal"/>
    <property type="match status" value="1"/>
</dbReference>
<gene>
    <name evidence="9" type="ORF">DET61_1314</name>
</gene>
<evidence type="ECO:0000256" key="2">
    <source>
        <dbReference type="ARBA" id="ARBA00022692"/>
    </source>
</evidence>
<evidence type="ECO:0000256" key="6">
    <source>
        <dbReference type="PROSITE-ProRule" id="PRU00284"/>
    </source>
</evidence>
<dbReference type="Pfam" id="PF13682">
    <property type="entry name" value="CZB"/>
    <property type="match status" value="1"/>
</dbReference>
<dbReference type="PROSITE" id="PS50111">
    <property type="entry name" value="CHEMOTAXIS_TRANSDUC_2"/>
    <property type="match status" value="1"/>
</dbReference>
<keyword evidence="3" id="KW-1133">Transmembrane helix</keyword>
<proteinExistence type="predicted"/>
<protein>
    <submittedName>
        <fullName evidence="9">Methyl-accepting chemotaxis protein</fullName>
    </submittedName>
</protein>
<evidence type="ECO:0000259" key="8">
    <source>
        <dbReference type="PROSITE" id="PS50111"/>
    </source>
</evidence>
<evidence type="ECO:0000256" key="3">
    <source>
        <dbReference type="ARBA" id="ARBA00022989"/>
    </source>
</evidence>
<keyword evidence="7" id="KW-0175">Coiled coil</keyword>
<dbReference type="RefSeq" id="WP_235853454.1">
    <property type="nucleotide sequence ID" value="NZ_QPJI01000031.1"/>
</dbReference>
<evidence type="ECO:0000256" key="4">
    <source>
        <dbReference type="ARBA" id="ARBA00023136"/>
    </source>
</evidence>
<accession>A0A368X284</accession>
<dbReference type="PANTHER" id="PTHR32089">
    <property type="entry name" value="METHYL-ACCEPTING CHEMOTAXIS PROTEIN MCPB"/>
    <property type="match status" value="1"/>
</dbReference>
<organism evidence="9 10">
    <name type="scientific">Marinobacter nauticus</name>
    <name type="common">Marinobacter hydrocarbonoclasticus</name>
    <name type="synonym">Marinobacter aquaeolei</name>
    <dbReference type="NCBI Taxonomy" id="2743"/>
    <lineage>
        <taxon>Bacteria</taxon>
        <taxon>Pseudomonadati</taxon>
        <taxon>Pseudomonadota</taxon>
        <taxon>Gammaproteobacteria</taxon>
        <taxon>Pseudomonadales</taxon>
        <taxon>Marinobacteraceae</taxon>
        <taxon>Marinobacter</taxon>
    </lineage>
</organism>
<dbReference type="GO" id="GO:0006935">
    <property type="term" value="P:chemotaxis"/>
    <property type="evidence" value="ECO:0007669"/>
    <property type="project" value="UniProtKB-ARBA"/>
</dbReference>
<evidence type="ECO:0000256" key="1">
    <source>
        <dbReference type="ARBA" id="ARBA00004370"/>
    </source>
</evidence>
<reference evidence="9 10" key="1">
    <citation type="submission" date="2018-07" db="EMBL/GenBank/DDBJ databases">
        <title>Freshwater and sediment microbial communities from various areas in North America, analyzing microbe dynamics in response to fracking.</title>
        <authorList>
            <person name="Lamendella R."/>
        </authorList>
    </citation>
    <scope>NUCLEOTIDE SEQUENCE [LARGE SCALE GENOMIC DNA]</scope>
    <source>
        <strain evidence="9 10">105B</strain>
    </source>
</reference>
<dbReference type="InterPro" id="IPR004089">
    <property type="entry name" value="MCPsignal_dom"/>
</dbReference>
<dbReference type="SMART" id="SM00283">
    <property type="entry name" value="MA"/>
    <property type="match status" value="1"/>
</dbReference>
<dbReference type="Proteomes" id="UP000253647">
    <property type="component" value="Unassembled WGS sequence"/>
</dbReference>
<evidence type="ECO:0000313" key="9">
    <source>
        <dbReference type="EMBL" id="RCW62130.1"/>
    </source>
</evidence>
<feature type="domain" description="Methyl-accepting transducer" evidence="8">
    <location>
        <begin position="49"/>
        <end position="285"/>
    </location>
</feature>
<evidence type="ECO:0000256" key="7">
    <source>
        <dbReference type="SAM" id="Coils"/>
    </source>
</evidence>
<dbReference type="InterPro" id="IPR025991">
    <property type="entry name" value="Chemoreceptor_zinc-bind_dom"/>
</dbReference>
<sequence length="445" mass="47939">MMFITTDKAKKTIQIIIGQSGDGACPNWASDLVDFIRSAGEEKLSVINSSVLVSQGISELGEGALEFDRRITNLVANVQSLSTAIEEMSSSASEVGSLGQEVLNQASNVNELTSDSIDALAAMESRLAEVEGALTQASTEMQALAAQTRRIESLTNSVNEISDQTNLLALNAAIEAARAGEAGRGFAVVADEVRRLAARSAESAKEINAIADEIMVGADNVQSHLGQSVAAIHASGQSRERVAHVIHQTQESSTQNYELAAAIAAAADEQNQVAGDMARQVGENSDDADGLADIFGSLMKSISPLRAAADKVFDSIDLVTPSMVLAAAKRDHVVWVDKLVRLAIFNESEITEAEVKDHTQCRLGKFLASDEAGLLKDLRDAHQLIHEAHPKVHEIGRKLYQLATEYRNQRIEKERYAQESKRLVHELKSASKDVLAYLDQLLGQL</sequence>
<keyword evidence="4" id="KW-0472">Membrane</keyword>
<comment type="subcellular location">
    <subcellularLocation>
        <location evidence="1">Membrane</location>
    </subcellularLocation>
</comment>
<dbReference type="SUPFAM" id="SSF58104">
    <property type="entry name" value="Methyl-accepting chemotaxis protein (MCP) signaling domain"/>
    <property type="match status" value="1"/>
</dbReference>